<dbReference type="AlphaFoldDB" id="A0A1T4XEH5"/>
<comment type="catalytic activity">
    <reaction evidence="4">
        <text>5-hydroxyuridine(34) in tRNA + S-adenosyl-L-methionine = 5-methoxyuridine(34) in tRNA + S-adenosyl-L-homocysteine + H(+)</text>
        <dbReference type="Rhea" id="RHEA:60524"/>
        <dbReference type="Rhea" id="RHEA-COMP:13381"/>
        <dbReference type="Rhea" id="RHEA-COMP:15591"/>
        <dbReference type="ChEBI" id="CHEBI:15378"/>
        <dbReference type="ChEBI" id="CHEBI:57856"/>
        <dbReference type="ChEBI" id="CHEBI:59789"/>
        <dbReference type="ChEBI" id="CHEBI:136877"/>
        <dbReference type="ChEBI" id="CHEBI:143860"/>
    </reaction>
</comment>
<dbReference type="GO" id="GO:0016300">
    <property type="term" value="F:tRNA (uridine) methyltransferase activity"/>
    <property type="evidence" value="ECO:0007669"/>
    <property type="project" value="UniProtKB-UniRule"/>
</dbReference>
<evidence type="ECO:0000256" key="3">
    <source>
        <dbReference type="ARBA" id="ARBA00022691"/>
    </source>
</evidence>
<dbReference type="Gene3D" id="3.40.50.150">
    <property type="entry name" value="Vaccinia Virus protein VP39"/>
    <property type="match status" value="1"/>
</dbReference>
<dbReference type="PROSITE" id="PS51682">
    <property type="entry name" value="SAM_OMT_I"/>
    <property type="match status" value="1"/>
</dbReference>
<protein>
    <recommendedName>
        <fullName evidence="4">tRNA 5-hydroxyuridine methyltransferase</fullName>
        <ecNumber evidence="4">2.1.1.-</ecNumber>
    </recommendedName>
    <alternativeName>
        <fullName evidence="4">ho5U methyltransferase</fullName>
    </alternativeName>
</protein>
<keyword evidence="4" id="KW-0479">Metal-binding</keyword>
<evidence type="ECO:0000313" key="6">
    <source>
        <dbReference type="Proteomes" id="UP000190042"/>
    </source>
</evidence>
<dbReference type="RefSeq" id="WP_078816516.1">
    <property type="nucleotide sequence ID" value="NZ_FUYJ01000001.1"/>
</dbReference>
<dbReference type="Proteomes" id="UP000190042">
    <property type="component" value="Unassembled WGS sequence"/>
</dbReference>
<organism evidence="5 6">
    <name type="scientific">Sporosarcina newyorkensis</name>
    <dbReference type="NCBI Taxonomy" id="759851"/>
    <lineage>
        <taxon>Bacteria</taxon>
        <taxon>Bacillati</taxon>
        <taxon>Bacillota</taxon>
        <taxon>Bacilli</taxon>
        <taxon>Bacillales</taxon>
        <taxon>Caryophanaceae</taxon>
        <taxon>Sporosarcina</taxon>
    </lineage>
</organism>
<keyword evidence="1 4" id="KW-0489">Methyltransferase</keyword>
<dbReference type="EMBL" id="FUYJ01000001">
    <property type="protein sequence ID" value="SKA87940.1"/>
    <property type="molecule type" value="Genomic_DNA"/>
</dbReference>
<feature type="binding site" evidence="4">
    <location>
        <begin position="109"/>
        <end position="110"/>
    </location>
    <ligand>
        <name>S-adenosyl-L-methionine</name>
        <dbReference type="ChEBI" id="CHEBI:59789"/>
    </ligand>
</feature>
<sequence length="222" mass="25434">MADYSAYINGFAKEKEPLILEMERYAAEHRVPIMDDTGLNTLIGLLQIQQPKRILEIGSAIGYSAIRIALAFPEAIIYTIERDAERYAKAVEHIERSGLQERIQIIQDDALEFDEKNLPKQPFDTLFIDAAKGQYQKFFEKYSPLISAKGVIYCDNMFMHGMVLLKDAEVPKRNRTMIRNLQKFTDWAMNHERYETSLLPIGDGILIAVKKNELESSKGESL</sequence>
<feature type="binding site" evidence="4">
    <location>
        <position position="34"/>
    </location>
    <ligand>
        <name>S-adenosyl-L-methionine</name>
        <dbReference type="ChEBI" id="CHEBI:59789"/>
    </ligand>
</feature>
<evidence type="ECO:0000313" key="5">
    <source>
        <dbReference type="EMBL" id="SKA87940.1"/>
    </source>
</evidence>
<name>A0A1T4XEH5_9BACL</name>
<dbReference type="EC" id="2.1.1.-" evidence="4"/>
<evidence type="ECO:0000256" key="2">
    <source>
        <dbReference type="ARBA" id="ARBA00022679"/>
    </source>
</evidence>
<comment type="subunit">
    <text evidence="4">Homodimer.</text>
</comment>
<dbReference type="InterPro" id="IPR050362">
    <property type="entry name" value="Cation-dep_OMT"/>
</dbReference>
<dbReference type="GO" id="GO:0008757">
    <property type="term" value="F:S-adenosylmethionine-dependent methyltransferase activity"/>
    <property type="evidence" value="ECO:0007669"/>
    <property type="project" value="TreeGrafter"/>
</dbReference>
<keyword evidence="6" id="KW-1185">Reference proteome</keyword>
<feature type="binding site" evidence="4">
    <location>
        <position position="155"/>
    </location>
    <ligand>
        <name>Mg(2+)</name>
        <dbReference type="ChEBI" id="CHEBI:18420"/>
    </ligand>
</feature>
<feature type="binding site" evidence="4">
    <location>
        <position position="129"/>
    </location>
    <ligand>
        <name>S-adenosyl-L-methionine</name>
        <dbReference type="ChEBI" id="CHEBI:59789"/>
    </ligand>
</feature>
<dbReference type="SUPFAM" id="SSF53335">
    <property type="entry name" value="S-adenosyl-L-methionine-dependent methyltransferases"/>
    <property type="match status" value="1"/>
</dbReference>
<dbReference type="Pfam" id="PF01596">
    <property type="entry name" value="Methyltransf_3"/>
    <property type="match status" value="1"/>
</dbReference>
<comment type="similarity">
    <text evidence="4">Belongs to the class I-like SAM-binding methyltransferase superfamily. Cation-dependent O-methyltransferase family.</text>
</comment>
<evidence type="ECO:0000256" key="4">
    <source>
        <dbReference type="HAMAP-Rule" id="MF_02217"/>
    </source>
</evidence>
<feature type="binding site" evidence="4">
    <location>
        <position position="64"/>
    </location>
    <ligand>
        <name>S-adenosyl-L-methionine</name>
        <dbReference type="ChEBI" id="CHEBI:59789"/>
    </ligand>
</feature>
<dbReference type="GO" id="GO:0030488">
    <property type="term" value="P:tRNA methylation"/>
    <property type="evidence" value="ECO:0007669"/>
    <property type="project" value="UniProtKB-UniRule"/>
</dbReference>
<dbReference type="InterPro" id="IPR029063">
    <property type="entry name" value="SAM-dependent_MTases_sf"/>
</dbReference>
<dbReference type="CDD" id="cd02440">
    <property type="entry name" value="AdoMet_MTases"/>
    <property type="match status" value="1"/>
</dbReference>
<feature type="binding site" evidence="4">
    <location>
        <position position="156"/>
    </location>
    <ligand>
        <name>Mg(2+)</name>
        <dbReference type="ChEBI" id="CHEBI:18420"/>
    </ligand>
</feature>
<proteinExistence type="inferred from homology"/>
<keyword evidence="4" id="KW-0819">tRNA processing</keyword>
<dbReference type="GO" id="GO:0000287">
    <property type="term" value="F:magnesium ion binding"/>
    <property type="evidence" value="ECO:0007669"/>
    <property type="project" value="UniProtKB-UniRule"/>
</dbReference>
<dbReference type="PANTHER" id="PTHR10509">
    <property type="entry name" value="O-METHYLTRANSFERASE-RELATED"/>
    <property type="match status" value="1"/>
</dbReference>
<dbReference type="PANTHER" id="PTHR10509:SF14">
    <property type="entry name" value="CAFFEOYL-COA O-METHYLTRANSFERASE 3-RELATED"/>
    <property type="match status" value="1"/>
</dbReference>
<comment type="function">
    <text evidence="4">Catalyzes the methylation of 5-hydroxyuridine (ho5U) to form 5-methoxyuridine (mo5U) at position 34 in tRNAs.</text>
</comment>
<dbReference type="HAMAP" id="MF_02217">
    <property type="entry name" value="TrmR_methyltr"/>
    <property type="match status" value="1"/>
</dbReference>
<dbReference type="InterPro" id="IPR002935">
    <property type="entry name" value="SAM_O-MeTrfase"/>
</dbReference>
<feature type="binding site" evidence="4">
    <location>
        <position position="129"/>
    </location>
    <ligand>
        <name>Mg(2+)</name>
        <dbReference type="ChEBI" id="CHEBI:18420"/>
    </ligand>
</feature>
<evidence type="ECO:0000256" key="1">
    <source>
        <dbReference type="ARBA" id="ARBA00022603"/>
    </source>
</evidence>
<dbReference type="InterPro" id="IPR043675">
    <property type="entry name" value="TrmR_methyltr"/>
</dbReference>
<keyword evidence="4" id="KW-0460">Magnesium</keyword>
<reference evidence="6" key="1">
    <citation type="submission" date="2017-02" db="EMBL/GenBank/DDBJ databases">
        <authorList>
            <person name="Varghese N."/>
            <person name="Submissions S."/>
        </authorList>
    </citation>
    <scope>NUCLEOTIDE SEQUENCE [LARGE SCALE GENOMIC DNA]</scope>
    <source>
        <strain evidence="6">DSM 23966</strain>
    </source>
</reference>
<keyword evidence="2 4" id="KW-0808">Transferase</keyword>
<dbReference type="GO" id="GO:0008171">
    <property type="term" value="F:O-methyltransferase activity"/>
    <property type="evidence" value="ECO:0007669"/>
    <property type="project" value="InterPro"/>
</dbReference>
<feature type="binding site" evidence="4">
    <location>
        <position position="81"/>
    </location>
    <ligand>
        <name>S-adenosyl-L-methionine</name>
        <dbReference type="ChEBI" id="CHEBI:59789"/>
    </ligand>
</feature>
<accession>A0A1T4XEH5</accession>
<keyword evidence="3 4" id="KW-0949">S-adenosyl-L-methionine</keyword>
<gene>
    <name evidence="4" type="primary">trmR</name>
    <name evidence="5" type="ORF">SAMN04244570_0589</name>
</gene>